<reference evidence="10" key="2">
    <citation type="journal article" name="Front. Microbiol.">
        <title>Degradative Capacity of Two Strains of Rhodonia placenta: From Phenotype to Genotype.</title>
        <authorList>
            <person name="Kolle M."/>
            <person name="Horta M.A.C."/>
            <person name="Nowrousian M."/>
            <person name="Ohm R.A."/>
            <person name="Benz J.P."/>
            <person name="Pilgard A."/>
        </authorList>
    </citation>
    <scope>NUCLEOTIDE SEQUENCE</scope>
    <source>
        <strain evidence="10">FPRL280</strain>
    </source>
</reference>
<evidence type="ECO:0000313" key="10">
    <source>
        <dbReference type="EMBL" id="KAF9820050.1"/>
    </source>
</evidence>
<dbReference type="GO" id="GO:0005732">
    <property type="term" value="C:sno(s)RNA-containing ribonucleoprotein complex"/>
    <property type="evidence" value="ECO:0007669"/>
    <property type="project" value="InterPro"/>
</dbReference>
<name>A0A8H7P9H6_9APHY</name>
<dbReference type="AlphaFoldDB" id="A0A8H7P9H6"/>
<dbReference type="SUPFAM" id="SSF50447">
    <property type="entry name" value="Translation proteins"/>
    <property type="match status" value="1"/>
</dbReference>
<protein>
    <recommendedName>
        <fullName evidence="3">H/ACA ribonucleoprotein complex non-core subunit NAF1</fullName>
    </recommendedName>
</protein>
<keyword evidence="7" id="KW-0694">RNA-binding</keyword>
<dbReference type="InterPro" id="IPR040309">
    <property type="entry name" value="Naf1"/>
</dbReference>
<dbReference type="GO" id="GO:0006364">
    <property type="term" value="P:rRNA processing"/>
    <property type="evidence" value="ECO:0007669"/>
    <property type="project" value="UniProtKB-KW"/>
</dbReference>
<evidence type="ECO:0000256" key="3">
    <source>
        <dbReference type="ARBA" id="ARBA00021438"/>
    </source>
</evidence>
<evidence type="ECO:0000256" key="7">
    <source>
        <dbReference type="ARBA" id="ARBA00022884"/>
    </source>
</evidence>
<comment type="caution">
    <text evidence="10">The sequence shown here is derived from an EMBL/GenBank/DDBJ whole genome shotgun (WGS) entry which is preliminary data.</text>
</comment>
<evidence type="ECO:0000256" key="6">
    <source>
        <dbReference type="ARBA" id="ARBA00022553"/>
    </source>
</evidence>
<feature type="compositionally biased region" description="Basic and acidic residues" evidence="9">
    <location>
        <begin position="437"/>
        <end position="452"/>
    </location>
</feature>
<reference evidence="10" key="1">
    <citation type="submission" date="2020-11" db="EMBL/GenBank/DDBJ databases">
        <authorList>
            <person name="Koelle M."/>
            <person name="Horta M.A.C."/>
            <person name="Nowrousian M."/>
            <person name="Ohm R.A."/>
            <person name="Benz P."/>
            <person name="Pilgard A."/>
        </authorList>
    </citation>
    <scope>NUCLEOTIDE SEQUENCE</scope>
    <source>
        <strain evidence="10">FPRL280</strain>
    </source>
</reference>
<dbReference type="InterPro" id="IPR009000">
    <property type="entry name" value="Transl_B-barrel_sf"/>
</dbReference>
<dbReference type="PANTHER" id="PTHR31633:SF1">
    <property type="entry name" value="H_ACA RIBONUCLEOPROTEIN COMPLEX NON-CORE SUBUNIT NAF1"/>
    <property type="match status" value="1"/>
</dbReference>
<dbReference type="EMBL" id="JADOXO010000013">
    <property type="protein sequence ID" value="KAF9820050.1"/>
    <property type="molecule type" value="Genomic_DNA"/>
</dbReference>
<evidence type="ECO:0000256" key="4">
    <source>
        <dbReference type="ARBA" id="ARBA00022517"/>
    </source>
</evidence>
<evidence type="ECO:0000256" key="2">
    <source>
        <dbReference type="ARBA" id="ARBA00009801"/>
    </source>
</evidence>
<dbReference type="InterPro" id="IPR007504">
    <property type="entry name" value="H/ACA_rnp_Gar1/Naf1"/>
</dbReference>
<evidence type="ECO:0000256" key="8">
    <source>
        <dbReference type="ARBA" id="ARBA00023242"/>
    </source>
</evidence>
<feature type="compositionally biased region" description="Basic and acidic residues" evidence="9">
    <location>
        <begin position="283"/>
        <end position="295"/>
    </location>
</feature>
<dbReference type="Gene3D" id="2.40.10.230">
    <property type="entry name" value="Probable tRNA pseudouridine synthase domain"/>
    <property type="match status" value="1"/>
</dbReference>
<keyword evidence="5" id="KW-0698">rRNA processing</keyword>
<feature type="region of interest" description="Disordered" evidence="9">
    <location>
        <begin position="19"/>
        <end position="135"/>
    </location>
</feature>
<sequence length="592" mass="64528">MSSRGFKIPSTLAQDLQIISGLIGDITPSKPPTPPRVPPRDDGPDSDTDSEREVEEDILGGVDDEESPSTTAPPSVSATDSGSSSDSDVDSHDSDSDEKAKKAPSTSGKLEMLLDDEDETGPAVTSEAQTRTKNEIPETEAKVIIPDIEEVGSDEVLEKVGEVMSIFDKVVIVKGSASEYTNRASERALDSDTLLVFEDRKVLGYIYETFGPTSQPLYQIKFNEKCPLNPERVQLSRPVFHVPQRSNFVFVGQLRCLKGSDASNVYDEEPADEELDFSDDEAEAAHKRALTERRRGQSVTSSRHATPTPSQMRDQDMADDSYGANPYDTSGPYNDMDFGAGPSRPAPIPYDDPYSDSYGVDDAQLPSVEGESRSPVTSRRREDDDDASIDGRINDRGRGRGRNRHPPGRDGGGRRDDRGRGRGRDRPRGNRGRGRGRGRDDRGPWAGHERGRQPSSFSDAQDAPAPRPLSPTSLAIARATGQYADGSAVGPDAQSQASGWSHPQYTADQQYNFSFGYQNQYVQPHINPRFASNFGMNFGVQQGNQYMPYGYNGVGYSGGGNPSWDQEYSRNTGAQRLNNGGGSPRTEEPTGP</sequence>
<keyword evidence="8" id="KW-0539">Nucleus</keyword>
<feature type="compositionally biased region" description="Low complexity" evidence="9">
    <location>
        <begin position="68"/>
        <end position="86"/>
    </location>
</feature>
<feature type="region of interest" description="Disordered" evidence="9">
    <location>
        <begin position="264"/>
        <end position="471"/>
    </location>
</feature>
<proteinExistence type="inferred from homology"/>
<dbReference type="GO" id="GO:0005634">
    <property type="term" value="C:nucleus"/>
    <property type="evidence" value="ECO:0007669"/>
    <property type="project" value="UniProtKB-SubCell"/>
</dbReference>
<dbReference type="GO" id="GO:0000493">
    <property type="term" value="P:box H/ACA snoRNP assembly"/>
    <property type="evidence" value="ECO:0007669"/>
    <property type="project" value="InterPro"/>
</dbReference>
<dbReference type="GO" id="GO:0003723">
    <property type="term" value="F:RNA binding"/>
    <property type="evidence" value="ECO:0007669"/>
    <property type="project" value="UniProtKB-KW"/>
</dbReference>
<evidence type="ECO:0000256" key="9">
    <source>
        <dbReference type="SAM" id="MobiDB-lite"/>
    </source>
</evidence>
<evidence type="ECO:0000313" key="11">
    <source>
        <dbReference type="Proteomes" id="UP000639403"/>
    </source>
</evidence>
<keyword evidence="4" id="KW-0690">Ribosome biogenesis</keyword>
<organism evidence="10 11">
    <name type="scientific">Rhodonia placenta</name>
    <dbReference type="NCBI Taxonomy" id="104341"/>
    <lineage>
        <taxon>Eukaryota</taxon>
        <taxon>Fungi</taxon>
        <taxon>Dikarya</taxon>
        <taxon>Basidiomycota</taxon>
        <taxon>Agaricomycotina</taxon>
        <taxon>Agaricomycetes</taxon>
        <taxon>Polyporales</taxon>
        <taxon>Adustoporiaceae</taxon>
        <taxon>Rhodonia</taxon>
    </lineage>
</organism>
<feature type="compositionally biased region" description="Acidic residues" evidence="9">
    <location>
        <begin position="44"/>
        <end position="67"/>
    </location>
</feature>
<dbReference type="InterPro" id="IPR038664">
    <property type="entry name" value="Gar1/Naf1_Cbf5-bd_sf"/>
</dbReference>
<feature type="compositionally biased region" description="Polar residues" evidence="9">
    <location>
        <begin position="297"/>
        <end position="312"/>
    </location>
</feature>
<comment type="subcellular location">
    <subcellularLocation>
        <location evidence="1">Nucleus</location>
    </subcellularLocation>
</comment>
<keyword evidence="6" id="KW-0597">Phosphoprotein</keyword>
<evidence type="ECO:0000256" key="1">
    <source>
        <dbReference type="ARBA" id="ARBA00004123"/>
    </source>
</evidence>
<gene>
    <name evidence="10" type="ORF">IEO21_01712</name>
</gene>
<feature type="compositionally biased region" description="Basic and acidic residues" evidence="9">
    <location>
        <begin position="89"/>
        <end position="101"/>
    </location>
</feature>
<feature type="region of interest" description="Disordered" evidence="9">
    <location>
        <begin position="554"/>
        <end position="592"/>
    </location>
</feature>
<comment type="similarity">
    <text evidence="2">Belongs to the NAF1 family.</text>
</comment>
<dbReference type="GO" id="GO:0001522">
    <property type="term" value="P:pseudouridine synthesis"/>
    <property type="evidence" value="ECO:0007669"/>
    <property type="project" value="InterPro"/>
</dbReference>
<dbReference type="PANTHER" id="PTHR31633">
    <property type="entry name" value="H/ACA RIBONUCLEOPROTEIN COMPLEX NON-CORE SUBUNIT NAF1"/>
    <property type="match status" value="1"/>
</dbReference>
<feature type="compositionally biased region" description="Polar residues" evidence="9">
    <location>
        <begin position="564"/>
        <end position="578"/>
    </location>
</feature>
<dbReference type="Proteomes" id="UP000639403">
    <property type="component" value="Unassembled WGS sequence"/>
</dbReference>
<evidence type="ECO:0000256" key="5">
    <source>
        <dbReference type="ARBA" id="ARBA00022552"/>
    </source>
</evidence>
<feature type="compositionally biased region" description="Basic and acidic residues" evidence="9">
    <location>
        <begin position="407"/>
        <end position="428"/>
    </location>
</feature>
<dbReference type="Pfam" id="PF04410">
    <property type="entry name" value="Gar1"/>
    <property type="match status" value="1"/>
</dbReference>
<feature type="compositionally biased region" description="Acidic residues" evidence="9">
    <location>
        <begin position="266"/>
        <end position="282"/>
    </location>
</feature>
<accession>A0A8H7P9H6</accession>